<keyword evidence="1 4" id="KW-0560">Oxidoreductase</keyword>
<dbReference type="InterPro" id="IPR036509">
    <property type="entry name" value="Met_Sox_Rdtase_MsrA_sf"/>
</dbReference>
<reference evidence="7" key="1">
    <citation type="submission" date="2016-10" db="EMBL/GenBank/DDBJ databases">
        <authorList>
            <person name="Varghese N."/>
            <person name="Submissions S."/>
        </authorList>
    </citation>
    <scope>NUCLEOTIDE SEQUENCE [LARGE SCALE GENOMIC DNA]</scope>
    <source>
        <strain evidence="7">Jip14</strain>
    </source>
</reference>
<dbReference type="Gene3D" id="3.30.1060.10">
    <property type="entry name" value="Peptide methionine sulphoxide reductase MsrA"/>
    <property type="match status" value="1"/>
</dbReference>
<evidence type="ECO:0000256" key="1">
    <source>
        <dbReference type="ARBA" id="ARBA00023002"/>
    </source>
</evidence>
<dbReference type="InterPro" id="IPR002569">
    <property type="entry name" value="Met_Sox_Rdtase_MsrA_dom"/>
</dbReference>
<evidence type="ECO:0000256" key="4">
    <source>
        <dbReference type="HAMAP-Rule" id="MF_01401"/>
    </source>
</evidence>
<organism evidence="6 7">
    <name type="scientific">Parapedobacter koreensis</name>
    <dbReference type="NCBI Taxonomy" id="332977"/>
    <lineage>
        <taxon>Bacteria</taxon>
        <taxon>Pseudomonadati</taxon>
        <taxon>Bacteroidota</taxon>
        <taxon>Sphingobacteriia</taxon>
        <taxon>Sphingobacteriales</taxon>
        <taxon>Sphingobacteriaceae</taxon>
        <taxon>Parapedobacter</taxon>
    </lineage>
</organism>
<dbReference type="Pfam" id="PF01625">
    <property type="entry name" value="PMSR"/>
    <property type="match status" value="1"/>
</dbReference>
<comment type="catalytic activity">
    <reaction evidence="2 4">
        <text>L-methionyl-[protein] + [thioredoxin]-disulfide + H2O = L-methionyl-(S)-S-oxide-[protein] + [thioredoxin]-dithiol</text>
        <dbReference type="Rhea" id="RHEA:14217"/>
        <dbReference type="Rhea" id="RHEA-COMP:10698"/>
        <dbReference type="Rhea" id="RHEA-COMP:10700"/>
        <dbReference type="Rhea" id="RHEA-COMP:12313"/>
        <dbReference type="Rhea" id="RHEA-COMP:12315"/>
        <dbReference type="ChEBI" id="CHEBI:15377"/>
        <dbReference type="ChEBI" id="CHEBI:16044"/>
        <dbReference type="ChEBI" id="CHEBI:29950"/>
        <dbReference type="ChEBI" id="CHEBI:44120"/>
        <dbReference type="ChEBI" id="CHEBI:50058"/>
        <dbReference type="EC" id="1.8.4.11"/>
    </reaction>
</comment>
<comment type="similarity">
    <text evidence="4">Belongs to the MsrA Met sulfoxide reductase family.</text>
</comment>
<dbReference type="GO" id="GO:0008113">
    <property type="term" value="F:peptide-methionine (S)-S-oxide reductase activity"/>
    <property type="evidence" value="ECO:0007669"/>
    <property type="project" value="UniProtKB-UniRule"/>
</dbReference>
<dbReference type="EC" id="1.8.4.11" evidence="4"/>
<comment type="function">
    <text evidence="4">Has an important function as a repair enzyme for proteins that have been inactivated by oxidation. Catalyzes the reversible oxidation-reduction of methionine sulfoxide in proteins to methionine.</text>
</comment>
<name>A0A1H7RNA5_9SPHI</name>
<protein>
    <recommendedName>
        <fullName evidence="4">Peptide methionine sulfoxide reductase MsrA</fullName>
        <shortName evidence="4">Protein-methionine-S-oxide reductase</shortName>
        <ecNumber evidence="4">1.8.4.11</ecNumber>
    </recommendedName>
    <alternativeName>
        <fullName evidence="4">Peptide-methionine (S)-S-oxide reductase</fullName>
        <shortName evidence="4">Peptide Met(O) reductase</shortName>
    </alternativeName>
</protein>
<gene>
    <name evidence="4" type="primary">msrA</name>
    <name evidence="6" type="ORF">SAMN05421740_107206</name>
</gene>
<evidence type="ECO:0000256" key="3">
    <source>
        <dbReference type="ARBA" id="ARBA00048782"/>
    </source>
</evidence>
<sequence length="215" mass="24319">MKILFFLSSAILYVACLQSTGTHTSQAYVRPIGGNAGGAVDTATFAGGCFWCTEAQFQQLAGVDTVISGYTGGSVANPSYKQVTTGRTGHAEAVNVIYRPDVITYDELLEAFFIAHDPTQLNRQGNDIGPQYRSAIFYHDEGEREKAEYYIRRLNEEKVYNQPIVTTLEPYTAFYIAEDYHQNYFNLNPNQAYCQYVIVPKLEKFKKVFKERLKQ</sequence>
<dbReference type="RefSeq" id="WP_090607193.1">
    <property type="nucleotide sequence ID" value="NZ_FNZR01000007.1"/>
</dbReference>
<proteinExistence type="inferred from homology"/>
<dbReference type="NCBIfam" id="TIGR00401">
    <property type="entry name" value="msrA"/>
    <property type="match status" value="1"/>
</dbReference>
<evidence type="ECO:0000313" key="6">
    <source>
        <dbReference type="EMBL" id="SEL61529.1"/>
    </source>
</evidence>
<dbReference type="GO" id="GO:0033744">
    <property type="term" value="F:L-methionine:thioredoxin-disulfide S-oxidoreductase activity"/>
    <property type="evidence" value="ECO:0007669"/>
    <property type="project" value="RHEA"/>
</dbReference>
<evidence type="ECO:0000256" key="2">
    <source>
        <dbReference type="ARBA" id="ARBA00047806"/>
    </source>
</evidence>
<dbReference type="HAMAP" id="MF_01401">
    <property type="entry name" value="MsrA"/>
    <property type="match status" value="1"/>
</dbReference>
<dbReference type="OrthoDB" id="4174719at2"/>
<accession>A0A1H7RNA5</accession>
<dbReference type="PANTHER" id="PTHR43774">
    <property type="entry name" value="PEPTIDE METHIONINE SULFOXIDE REDUCTASE"/>
    <property type="match status" value="1"/>
</dbReference>
<dbReference type="STRING" id="332977.SAMN05421740_107206"/>
<dbReference type="AlphaFoldDB" id="A0A1H7RNA5"/>
<comment type="catalytic activity">
    <reaction evidence="3 4">
        <text>[thioredoxin]-disulfide + L-methionine + H2O = L-methionine (S)-S-oxide + [thioredoxin]-dithiol</text>
        <dbReference type="Rhea" id="RHEA:19993"/>
        <dbReference type="Rhea" id="RHEA-COMP:10698"/>
        <dbReference type="Rhea" id="RHEA-COMP:10700"/>
        <dbReference type="ChEBI" id="CHEBI:15377"/>
        <dbReference type="ChEBI" id="CHEBI:29950"/>
        <dbReference type="ChEBI" id="CHEBI:50058"/>
        <dbReference type="ChEBI" id="CHEBI:57844"/>
        <dbReference type="ChEBI" id="CHEBI:58772"/>
        <dbReference type="EC" id="1.8.4.11"/>
    </reaction>
</comment>
<evidence type="ECO:0000259" key="5">
    <source>
        <dbReference type="Pfam" id="PF01625"/>
    </source>
</evidence>
<dbReference type="PANTHER" id="PTHR43774:SF1">
    <property type="entry name" value="PEPTIDE METHIONINE SULFOXIDE REDUCTASE MSRA 2"/>
    <property type="match status" value="1"/>
</dbReference>
<keyword evidence="7" id="KW-1185">Reference proteome</keyword>
<feature type="domain" description="Peptide methionine sulphoxide reductase MsrA" evidence="5">
    <location>
        <begin position="42"/>
        <end position="195"/>
    </location>
</feature>
<dbReference type="SUPFAM" id="SSF55068">
    <property type="entry name" value="Peptide methionine sulfoxide reductase"/>
    <property type="match status" value="1"/>
</dbReference>
<feature type="active site" evidence="4">
    <location>
        <position position="49"/>
    </location>
</feature>
<dbReference type="Proteomes" id="UP000198916">
    <property type="component" value="Unassembled WGS sequence"/>
</dbReference>
<dbReference type="EMBL" id="FNZR01000007">
    <property type="protein sequence ID" value="SEL61529.1"/>
    <property type="molecule type" value="Genomic_DNA"/>
</dbReference>
<evidence type="ECO:0000313" key="7">
    <source>
        <dbReference type="Proteomes" id="UP000198916"/>
    </source>
</evidence>